<gene>
    <name evidence="1" type="ORF">C882_1588</name>
</gene>
<evidence type="ECO:0008006" key="3">
    <source>
        <dbReference type="Google" id="ProtNLM"/>
    </source>
</evidence>
<sequence length="583" mass="62813">MGALFLTRDDGSPAAARLHARLERSFRRQGFGAGRSATHNSHRITCFAPLSGGVPLVHADNAGNVIAIAGTVFYRSRHGRDALAPLLADLVADRLNEPALWGSFAVVAGIRGAVRVLTDRCGTFHLFRSETPAVVSSSFLAVADALDSPAVDADGVRDYVFHGAAHGGLTVLRDVRLLDSLRAWTFHDDGRVSGRPRPMPLPEQTADATTPEAAAERCLAVLDDRFDALARLGGAGLDTALSGGYDSRLILAMLRRHGTIPDLHVYGPEASDDVRIAKAVCAAEGLALAHVDKAGRPLPDPDIYAAVVSATLEAFDGTPNDGVFDSGADLETRLARCHDGRLALNGGGGEVFRNFFYLPDRPVSPLAMQQVFWSQYDPAAAAPGFDARGYARRFAARLAADVGRGGDAGTVRRPLPRPVVEAVYPLTRCRWWMGRNASVNNRLGAAVTPFVDAEILATTLPVPLRLKNHGRLQAAMIARADPALARHPSAYGHAFDAPPPTRRVLSDWATFVRPPAVRARTFRLKRQPPVPPPSLAPERVARVLGGPPEYMPRFFRLDRLCEPGQLNRAMTLELLFRRLNAAA</sequence>
<organism evidence="1 2">
    <name type="scientific">Caenispirillum salinarum AK4</name>
    <dbReference type="NCBI Taxonomy" id="1238182"/>
    <lineage>
        <taxon>Bacteria</taxon>
        <taxon>Pseudomonadati</taxon>
        <taxon>Pseudomonadota</taxon>
        <taxon>Alphaproteobacteria</taxon>
        <taxon>Rhodospirillales</taxon>
        <taxon>Novispirillaceae</taxon>
        <taxon>Caenispirillum</taxon>
    </lineage>
</organism>
<comment type="caution">
    <text evidence="1">The sequence shown here is derived from an EMBL/GenBank/DDBJ whole genome shotgun (WGS) entry which is preliminary data.</text>
</comment>
<dbReference type="Proteomes" id="UP000009881">
    <property type="component" value="Unassembled WGS sequence"/>
</dbReference>
<dbReference type="eggNOG" id="COG0367">
    <property type="taxonomic scope" value="Bacteria"/>
</dbReference>
<dbReference type="AlphaFoldDB" id="K9H3C4"/>
<dbReference type="Gene3D" id="3.40.50.620">
    <property type="entry name" value="HUPs"/>
    <property type="match status" value="1"/>
</dbReference>
<evidence type="ECO:0000313" key="1">
    <source>
        <dbReference type="EMBL" id="EKV32750.1"/>
    </source>
</evidence>
<accession>K9H3C4</accession>
<protein>
    <recommendedName>
        <fullName evidence="3">Asparagine synthetase domain-containing protein</fullName>
    </recommendedName>
</protein>
<dbReference type="EMBL" id="ANHY01000002">
    <property type="protein sequence ID" value="EKV32750.1"/>
    <property type="molecule type" value="Genomic_DNA"/>
</dbReference>
<evidence type="ECO:0000313" key="2">
    <source>
        <dbReference type="Proteomes" id="UP000009881"/>
    </source>
</evidence>
<dbReference type="OrthoDB" id="6287162at2"/>
<dbReference type="RefSeq" id="WP_009538577.1">
    <property type="nucleotide sequence ID" value="NZ_ANHY01000002.1"/>
</dbReference>
<name>K9H3C4_9PROT</name>
<dbReference type="SUPFAM" id="SSF52402">
    <property type="entry name" value="Adenine nucleotide alpha hydrolases-like"/>
    <property type="match status" value="1"/>
</dbReference>
<dbReference type="InterPro" id="IPR014729">
    <property type="entry name" value="Rossmann-like_a/b/a_fold"/>
</dbReference>
<dbReference type="STRING" id="1238182.C882_1588"/>
<keyword evidence="2" id="KW-1185">Reference proteome</keyword>
<reference evidence="1 2" key="1">
    <citation type="journal article" date="2013" name="Genome Announc.">
        <title>Draft Genome Sequence of an Alphaproteobacterium, Caenispirillum salinarum AK4(T), Isolated from a Solar Saltern.</title>
        <authorList>
            <person name="Khatri I."/>
            <person name="Singh A."/>
            <person name="Korpole S."/>
            <person name="Pinnaka A.K."/>
            <person name="Subramanian S."/>
        </authorList>
    </citation>
    <scope>NUCLEOTIDE SEQUENCE [LARGE SCALE GENOMIC DNA]</scope>
    <source>
        <strain evidence="1 2">AK4</strain>
    </source>
</reference>
<proteinExistence type="predicted"/>